<comment type="caution">
    <text evidence="1">The sequence shown here is derived from an EMBL/GenBank/DDBJ whole genome shotgun (WGS) entry which is preliminary data.</text>
</comment>
<evidence type="ECO:0000313" key="2">
    <source>
        <dbReference type="Proteomes" id="UP000664795"/>
    </source>
</evidence>
<dbReference type="EMBL" id="JAFMYU010000002">
    <property type="protein sequence ID" value="MBO0929885.1"/>
    <property type="molecule type" value="Genomic_DNA"/>
</dbReference>
<evidence type="ECO:0000313" key="1">
    <source>
        <dbReference type="EMBL" id="MBO0929885.1"/>
    </source>
</evidence>
<dbReference type="RefSeq" id="WP_207333857.1">
    <property type="nucleotide sequence ID" value="NZ_JAFMYU010000002.1"/>
</dbReference>
<proteinExistence type="predicted"/>
<gene>
    <name evidence="1" type="ORF">J2I48_02720</name>
</gene>
<accession>A0A939G2H7</accession>
<reference evidence="1 2" key="1">
    <citation type="submission" date="2021-03" db="EMBL/GenBank/DDBJ databases">
        <title>Fibrella sp. HMF5036 genome sequencing and assembly.</title>
        <authorList>
            <person name="Kang H."/>
            <person name="Kim H."/>
            <person name="Bae S."/>
            <person name="Joh K."/>
        </authorList>
    </citation>
    <scope>NUCLEOTIDE SEQUENCE [LARGE SCALE GENOMIC DNA]</scope>
    <source>
        <strain evidence="1 2">HMF5036</strain>
    </source>
</reference>
<protein>
    <submittedName>
        <fullName evidence="1">Uncharacterized protein</fullName>
    </submittedName>
</protein>
<organism evidence="1 2">
    <name type="scientific">Fibrella aquatilis</name>
    <dbReference type="NCBI Taxonomy" id="2817059"/>
    <lineage>
        <taxon>Bacteria</taxon>
        <taxon>Pseudomonadati</taxon>
        <taxon>Bacteroidota</taxon>
        <taxon>Cytophagia</taxon>
        <taxon>Cytophagales</taxon>
        <taxon>Spirosomataceae</taxon>
        <taxon>Fibrella</taxon>
    </lineage>
</organism>
<keyword evidence="2" id="KW-1185">Reference proteome</keyword>
<name>A0A939G2H7_9BACT</name>
<dbReference type="AlphaFoldDB" id="A0A939G2H7"/>
<sequence>MKKIDTEQLAGSAQKSFSLARDGRLTATQQTNMLTQGMRLRASLISALSAEFADSVKQVDEANQQLTALNGWLTETNTAITHIADTIKQAAAAASLVEKLLKKAVSIL</sequence>
<dbReference type="Proteomes" id="UP000664795">
    <property type="component" value="Unassembled WGS sequence"/>
</dbReference>